<dbReference type="InterPro" id="IPR029068">
    <property type="entry name" value="Glyas_Bleomycin-R_OHBP_Dase"/>
</dbReference>
<dbReference type="EMBL" id="RJSE01000007">
    <property type="protein sequence ID" value="RNL63250.1"/>
    <property type="molecule type" value="Genomic_DNA"/>
</dbReference>
<evidence type="ECO:0000256" key="1">
    <source>
        <dbReference type="ARBA" id="ARBA00022723"/>
    </source>
</evidence>
<dbReference type="PANTHER" id="PTHR43048:SF3">
    <property type="entry name" value="METHYLMALONYL-COA EPIMERASE, MITOCHONDRIAL"/>
    <property type="match status" value="1"/>
</dbReference>
<sequence>MPAIGGDQELGPGLHHVGYVVPRMAAGIRRFEEAGGEVVIGPTDDPGLGVSCVLIRLPEGVDIELVAPLPDSESPITARLQRGGGLDHLCFWVDDLDASLARELENDAMLLVPPTHALTFDTTIAFVQRRGGLVVELMSTKR</sequence>
<dbReference type="Pfam" id="PF13669">
    <property type="entry name" value="Glyoxalase_4"/>
    <property type="match status" value="1"/>
</dbReference>
<keyword evidence="4" id="KW-1185">Reference proteome</keyword>
<dbReference type="PROSITE" id="PS51819">
    <property type="entry name" value="VOC"/>
    <property type="match status" value="1"/>
</dbReference>
<dbReference type="PANTHER" id="PTHR43048">
    <property type="entry name" value="METHYLMALONYL-COA EPIMERASE"/>
    <property type="match status" value="1"/>
</dbReference>
<dbReference type="RefSeq" id="WP_123228543.1">
    <property type="nucleotide sequence ID" value="NZ_RJSE01000007.1"/>
</dbReference>
<dbReference type="AlphaFoldDB" id="A0A3N0CII2"/>
<organism evidence="3 4">
    <name type="scientific">Nocardioides marmoriginsengisoli</name>
    <dbReference type="NCBI Taxonomy" id="661483"/>
    <lineage>
        <taxon>Bacteria</taxon>
        <taxon>Bacillati</taxon>
        <taxon>Actinomycetota</taxon>
        <taxon>Actinomycetes</taxon>
        <taxon>Propionibacteriales</taxon>
        <taxon>Nocardioidaceae</taxon>
        <taxon>Nocardioides</taxon>
    </lineage>
</organism>
<comment type="caution">
    <text evidence="3">The sequence shown here is derived from an EMBL/GenBank/DDBJ whole genome shotgun (WGS) entry which is preliminary data.</text>
</comment>
<evidence type="ECO:0000313" key="3">
    <source>
        <dbReference type="EMBL" id="RNL63250.1"/>
    </source>
</evidence>
<evidence type="ECO:0000313" key="4">
    <source>
        <dbReference type="Proteomes" id="UP000267128"/>
    </source>
</evidence>
<evidence type="ECO:0000259" key="2">
    <source>
        <dbReference type="PROSITE" id="PS51819"/>
    </source>
</evidence>
<protein>
    <submittedName>
        <fullName evidence="3">VOC family protein</fullName>
    </submittedName>
</protein>
<dbReference type="SUPFAM" id="SSF54593">
    <property type="entry name" value="Glyoxalase/Bleomycin resistance protein/Dihydroxybiphenyl dioxygenase"/>
    <property type="match status" value="1"/>
</dbReference>
<dbReference type="GO" id="GO:0046491">
    <property type="term" value="P:L-methylmalonyl-CoA metabolic process"/>
    <property type="evidence" value="ECO:0007669"/>
    <property type="project" value="TreeGrafter"/>
</dbReference>
<proteinExistence type="predicted"/>
<gene>
    <name evidence="3" type="ORF">EFK50_16290</name>
</gene>
<dbReference type="InterPro" id="IPR037523">
    <property type="entry name" value="VOC_core"/>
</dbReference>
<dbReference type="InterPro" id="IPR051785">
    <property type="entry name" value="MMCE/EMCE_epimerase"/>
</dbReference>
<dbReference type="Proteomes" id="UP000267128">
    <property type="component" value="Unassembled WGS sequence"/>
</dbReference>
<reference evidence="3 4" key="1">
    <citation type="submission" date="2018-11" db="EMBL/GenBank/DDBJ databases">
        <authorList>
            <person name="Li F."/>
        </authorList>
    </citation>
    <scope>NUCLEOTIDE SEQUENCE [LARGE SCALE GENOMIC DNA]</scope>
    <source>
        <strain evidence="3 4">Gsoil 097</strain>
    </source>
</reference>
<keyword evidence="1" id="KW-0479">Metal-binding</keyword>
<accession>A0A3N0CII2</accession>
<dbReference type="GO" id="GO:0046872">
    <property type="term" value="F:metal ion binding"/>
    <property type="evidence" value="ECO:0007669"/>
    <property type="project" value="UniProtKB-KW"/>
</dbReference>
<feature type="domain" description="VOC" evidence="2">
    <location>
        <begin position="13"/>
        <end position="140"/>
    </location>
</feature>
<dbReference type="Gene3D" id="3.10.180.10">
    <property type="entry name" value="2,3-Dihydroxybiphenyl 1,2-Dioxygenase, domain 1"/>
    <property type="match status" value="1"/>
</dbReference>
<name>A0A3N0CII2_9ACTN</name>
<dbReference type="GO" id="GO:0004493">
    <property type="term" value="F:methylmalonyl-CoA epimerase activity"/>
    <property type="evidence" value="ECO:0007669"/>
    <property type="project" value="TreeGrafter"/>
</dbReference>
<dbReference type="OrthoDB" id="2613830at2"/>